<feature type="domain" description="Translation initiation factor 3 C-terminal" evidence="5">
    <location>
        <begin position="53"/>
        <end position="124"/>
    </location>
</feature>
<dbReference type="Gene3D" id="3.30.110.10">
    <property type="entry name" value="Translation initiation factor 3 (IF-3), C-terminal domain"/>
    <property type="match status" value="1"/>
</dbReference>
<dbReference type="InterPro" id="IPR036788">
    <property type="entry name" value="T_IF-3_C_sf"/>
</dbReference>
<dbReference type="Pfam" id="PF00707">
    <property type="entry name" value="IF3_C"/>
    <property type="match status" value="1"/>
</dbReference>
<keyword evidence="2 7" id="KW-0396">Initiation factor</keyword>
<organism evidence="7 8">
    <name type="scientific">Mycoplasma suis (strain KI_3806)</name>
    <dbReference type="NCBI Taxonomy" id="708248"/>
    <lineage>
        <taxon>Bacteria</taxon>
        <taxon>Bacillati</taxon>
        <taxon>Mycoplasmatota</taxon>
        <taxon>Mollicutes</taxon>
        <taxon>Mycoplasmataceae</taxon>
        <taxon>Mycoplasma</taxon>
    </lineage>
</organism>
<accession>F0V3J9</accession>
<dbReference type="NCBIfam" id="TIGR00168">
    <property type="entry name" value="infC"/>
    <property type="match status" value="1"/>
</dbReference>
<evidence type="ECO:0000313" key="8">
    <source>
        <dbReference type="Proteomes" id="UP000008645"/>
    </source>
</evidence>
<dbReference type="Gene3D" id="3.10.20.80">
    <property type="entry name" value="Translation initiation factor 3 (IF-3), N-terminal domain"/>
    <property type="match status" value="1"/>
</dbReference>
<dbReference type="SUPFAM" id="SSF55200">
    <property type="entry name" value="Translation initiation factor IF3, C-terminal domain"/>
    <property type="match status" value="1"/>
</dbReference>
<evidence type="ECO:0000256" key="2">
    <source>
        <dbReference type="ARBA" id="ARBA00022540"/>
    </source>
</evidence>
<evidence type="ECO:0000256" key="1">
    <source>
        <dbReference type="ARBA" id="ARBA00005439"/>
    </source>
</evidence>
<dbReference type="SUPFAM" id="SSF54364">
    <property type="entry name" value="Translation initiation factor IF3, N-terminal domain"/>
    <property type="match status" value="1"/>
</dbReference>
<dbReference type="HOGENOM" id="CLU_054919_3_2_14"/>
<dbReference type="PANTHER" id="PTHR10938">
    <property type="entry name" value="TRANSLATION INITIATION FACTOR IF-3"/>
    <property type="match status" value="1"/>
</dbReference>
<reference evidence="7 8" key="1">
    <citation type="journal article" date="2011" name="J. Bacteriol.">
        <title>Complete genome sequence of the hemotrophic Mycoplasma suis strain KI3806.</title>
        <authorList>
            <person name="Oehlerking J."/>
            <person name="Kube M."/>
            <person name="Felder K.M."/>
            <person name="Matter D."/>
            <person name="Wittenbrink M.M."/>
            <person name="Schwarzenbach S."/>
            <person name="Kramer M.M."/>
            <person name="Hoelzle K."/>
            <person name="Hoelzle L.E."/>
        </authorList>
    </citation>
    <scope>NUCLEOTIDE SEQUENCE [LARGE SCALE GENOMIC DNA]</scope>
    <source>
        <strain evidence="8">KI_3806</strain>
    </source>
</reference>
<dbReference type="AlphaFoldDB" id="F0V3J9"/>
<sequence length="156" mass="17689">MFTKAEEKGLDLMLVNSSLSPHVVKLVNYESFIQEKKKQEYQSSKKEKNKGNKMKSIALKLKIDSHDLEWKIKKMKEWLEAGDRVQLIIKTPFETANFKSPIAESLLGRIKEIIQDAGKTMEPLKGVNKTQYSCVFVPLSKKAAATKSESKDPISS</sequence>
<proteinExistence type="inferred from homology"/>
<dbReference type="Pfam" id="PF05198">
    <property type="entry name" value="IF3_N"/>
    <property type="match status" value="1"/>
</dbReference>
<dbReference type="GO" id="GO:0003743">
    <property type="term" value="F:translation initiation factor activity"/>
    <property type="evidence" value="ECO:0007669"/>
    <property type="project" value="UniProtKB-UniRule"/>
</dbReference>
<dbReference type="InterPro" id="IPR036787">
    <property type="entry name" value="T_IF-3_N_sf"/>
</dbReference>
<dbReference type="InterPro" id="IPR019815">
    <property type="entry name" value="Translation_initiation_fac_3_C"/>
</dbReference>
<evidence type="ECO:0000259" key="6">
    <source>
        <dbReference type="Pfam" id="PF05198"/>
    </source>
</evidence>
<gene>
    <name evidence="7" type="primary">infC</name>
    <name evidence="7" type="ORF">MSUIS_03280</name>
</gene>
<dbReference type="KEGG" id="msk:MSUIS_03280"/>
<evidence type="ECO:0000256" key="3">
    <source>
        <dbReference type="ARBA" id="ARBA00022917"/>
    </source>
</evidence>
<evidence type="ECO:0000256" key="4">
    <source>
        <dbReference type="NCBIfam" id="TIGR00168"/>
    </source>
</evidence>
<dbReference type="RefSeq" id="WP_013609028.1">
    <property type="nucleotide sequence ID" value="NC_015153.1"/>
</dbReference>
<dbReference type="PANTHER" id="PTHR10938:SF0">
    <property type="entry name" value="TRANSLATION INITIATION FACTOR IF-3, MITOCHONDRIAL"/>
    <property type="match status" value="1"/>
</dbReference>
<dbReference type="OrthoDB" id="397792at2"/>
<dbReference type="GO" id="GO:0005737">
    <property type="term" value="C:cytoplasm"/>
    <property type="evidence" value="ECO:0007669"/>
    <property type="project" value="UniProtKB-ARBA"/>
</dbReference>
<evidence type="ECO:0000313" key="7">
    <source>
        <dbReference type="EMBL" id="CBZ40421.1"/>
    </source>
</evidence>
<dbReference type="InterPro" id="IPR019814">
    <property type="entry name" value="Translation_initiation_fac_3_N"/>
</dbReference>
<comment type="similarity">
    <text evidence="1">Belongs to the IF-3 family.</text>
</comment>
<dbReference type="GO" id="GO:0032790">
    <property type="term" value="P:ribosome disassembly"/>
    <property type="evidence" value="ECO:0007669"/>
    <property type="project" value="TreeGrafter"/>
</dbReference>
<dbReference type="InterPro" id="IPR001288">
    <property type="entry name" value="Translation_initiation_fac_3"/>
</dbReference>
<dbReference type="GO" id="GO:0043022">
    <property type="term" value="F:ribosome binding"/>
    <property type="evidence" value="ECO:0007669"/>
    <property type="project" value="TreeGrafter"/>
</dbReference>
<keyword evidence="3" id="KW-0648">Protein biosynthesis</keyword>
<protein>
    <recommendedName>
        <fullName evidence="4">Translation initiation factor IF-3</fullName>
    </recommendedName>
</protein>
<dbReference type="EMBL" id="FQ790233">
    <property type="protein sequence ID" value="CBZ40421.1"/>
    <property type="molecule type" value="Genomic_DNA"/>
</dbReference>
<feature type="domain" description="Translation initiation factor 3 N-terminal" evidence="6">
    <location>
        <begin position="3"/>
        <end position="40"/>
    </location>
</feature>
<evidence type="ECO:0000259" key="5">
    <source>
        <dbReference type="Pfam" id="PF00707"/>
    </source>
</evidence>
<name>F0V3J9_MYCS3</name>
<dbReference type="Proteomes" id="UP000008645">
    <property type="component" value="Chromosome"/>
</dbReference>